<comment type="caution">
    <text evidence="1">The sequence shown here is derived from an EMBL/GenBank/DDBJ whole genome shotgun (WGS) entry which is preliminary data.</text>
</comment>
<reference evidence="1 2" key="1">
    <citation type="journal article" date="2022" name="Hortic Res">
        <title>A haplotype resolved chromosomal level avocado genome allows analysis of novel avocado genes.</title>
        <authorList>
            <person name="Nath O."/>
            <person name="Fletcher S.J."/>
            <person name="Hayward A."/>
            <person name="Shaw L.M."/>
            <person name="Masouleh A.K."/>
            <person name="Furtado A."/>
            <person name="Henry R.J."/>
            <person name="Mitter N."/>
        </authorList>
    </citation>
    <scope>NUCLEOTIDE SEQUENCE [LARGE SCALE GENOMIC DNA]</scope>
    <source>
        <strain evidence="2">cv. Hass</strain>
    </source>
</reference>
<dbReference type="Proteomes" id="UP001234297">
    <property type="component" value="Chromosome 12"/>
</dbReference>
<gene>
    <name evidence="1" type="ORF">MRB53_036204</name>
</gene>
<dbReference type="EMBL" id="CM056820">
    <property type="protein sequence ID" value="KAJ8616832.1"/>
    <property type="molecule type" value="Genomic_DNA"/>
</dbReference>
<name>A0ACC2K764_PERAE</name>
<protein>
    <submittedName>
        <fullName evidence="1">Uncharacterized protein</fullName>
    </submittedName>
</protein>
<accession>A0ACC2K764</accession>
<organism evidence="1 2">
    <name type="scientific">Persea americana</name>
    <name type="common">Avocado</name>
    <dbReference type="NCBI Taxonomy" id="3435"/>
    <lineage>
        <taxon>Eukaryota</taxon>
        <taxon>Viridiplantae</taxon>
        <taxon>Streptophyta</taxon>
        <taxon>Embryophyta</taxon>
        <taxon>Tracheophyta</taxon>
        <taxon>Spermatophyta</taxon>
        <taxon>Magnoliopsida</taxon>
        <taxon>Magnoliidae</taxon>
        <taxon>Laurales</taxon>
        <taxon>Lauraceae</taxon>
        <taxon>Persea</taxon>
    </lineage>
</organism>
<evidence type="ECO:0000313" key="2">
    <source>
        <dbReference type="Proteomes" id="UP001234297"/>
    </source>
</evidence>
<proteinExistence type="predicted"/>
<evidence type="ECO:0000313" key="1">
    <source>
        <dbReference type="EMBL" id="KAJ8616832.1"/>
    </source>
</evidence>
<sequence length="622" mass="67910">MAHFSSGGKARLRGVVFDMDGTLTVPVIDFTAMYIAVLGEEEFASMKANNPFGIDILHYIETLSPEKQQKAYETIADFESQALDRLQIMPGVTELCRFLDSRKIRRGLITRNVKASVDLFHLRLGIEFTPALSREFRPYKPDPAPLLHICSTWGVQPNEVIMIGDSLKDDVVCGKRAGAFTCLLDEMGRYESPDSFIAGVKPDFKMAQGLNLHPSTLQLVQYSANLPMVAKPLYGILSDTFDIGGAQRIPYITFGVLLQVLSWSTLALIPVAGGTLSVQMACVLLSNLGASFAEVASDALITEHSKKYKAGELQSYAFMALAAGGILGNFSGGFFLKRTQQPKVLFLIFSLLLSFQLAISLTTKENLLDSPRCSNHHLVQKSVSENLSKQFSELITAVTEESILQPLSWVVASVAVVPMLSGTTFCYQTQSLKLDPSIIGISKVIGQLLVLSATIVYNRCLKRIPMRKLIYWVQIMYAVSMLSDFFLVKQINVRLGISNEIYVLCVSALTEAVAQFKILPFSVLFANLCPPGCEGSLVAFLASALCLSSIFSGVSGVVLAYLIGISTDDYSSLPLGIILQVAAALLPLGWICQIPISQTAGKRRRRSKRRRAALLPASSSEG</sequence>
<keyword evidence="2" id="KW-1185">Reference proteome</keyword>